<organism evidence="1 2">
    <name type="scientific">Bacillus infantis NRRL B-14911</name>
    <dbReference type="NCBI Taxonomy" id="1367477"/>
    <lineage>
        <taxon>Bacteria</taxon>
        <taxon>Bacillati</taxon>
        <taxon>Bacillota</taxon>
        <taxon>Bacilli</taxon>
        <taxon>Bacillales</taxon>
        <taxon>Bacillaceae</taxon>
        <taxon>Bacillus</taxon>
    </lineage>
</organism>
<gene>
    <name evidence="1" type="ORF">N288_23805</name>
</gene>
<dbReference type="HOGENOM" id="CLU_3196123_0_0_9"/>
<dbReference type="EMBL" id="CP006643">
    <property type="protein sequence ID" value="AGX06598.1"/>
    <property type="molecule type" value="Genomic_DNA"/>
</dbReference>
<evidence type="ECO:0000313" key="1">
    <source>
        <dbReference type="EMBL" id="AGX06598.1"/>
    </source>
</evidence>
<reference evidence="1 2" key="1">
    <citation type="submission" date="2013-07" db="EMBL/GenBank/DDBJ databases">
        <title>Complete genome sequence of Bacillus infantis NRRL B-14911 that has potential to induce cardiac disease by antigenic mimicry.</title>
        <authorList>
            <person name="Massilamany C."/>
            <person name="Smith T.P.L."/>
            <person name="Loy J.D."/>
            <person name="Barletta R."/>
            <person name="Reddy J."/>
        </authorList>
    </citation>
    <scope>NUCLEOTIDE SEQUENCE [LARGE SCALE GENOMIC DNA]</scope>
    <source>
        <strain evidence="1 2">NRRL B-14911</strain>
    </source>
</reference>
<dbReference type="KEGG" id="bif:N288_23805"/>
<sequence length="45" mass="5055">MAIFLMREAIHSLQKIKASWRVSFYVAFLLLGKLSSHFGLSGSRG</sequence>
<protein>
    <submittedName>
        <fullName evidence="1">Uncharacterized protein</fullName>
    </submittedName>
</protein>
<dbReference type="AlphaFoldDB" id="U5LGP0"/>
<proteinExistence type="predicted"/>
<dbReference type="PATRIC" id="fig|1367477.3.peg.4756"/>
<name>U5LGP0_9BACI</name>
<accession>U5LGP0</accession>
<dbReference type="Proteomes" id="UP000017805">
    <property type="component" value="Chromosome"/>
</dbReference>
<evidence type="ECO:0000313" key="2">
    <source>
        <dbReference type="Proteomes" id="UP000017805"/>
    </source>
</evidence>
<dbReference type="STRING" id="1367477.N288_23805"/>
<keyword evidence="2" id="KW-1185">Reference proteome</keyword>